<gene>
    <name evidence="2" type="ORF">S01H1_60267</name>
</gene>
<protein>
    <recommendedName>
        <fullName evidence="1">Tryptophan synthase beta chain-like PALP domain-containing protein</fullName>
    </recommendedName>
</protein>
<dbReference type="Pfam" id="PF00291">
    <property type="entry name" value="PALP"/>
    <property type="match status" value="1"/>
</dbReference>
<evidence type="ECO:0000259" key="1">
    <source>
        <dbReference type="Pfam" id="PF00291"/>
    </source>
</evidence>
<dbReference type="PANTHER" id="PTHR42937:SF1">
    <property type="entry name" value="DIAMINOPROPIONATE AMMONIA-LYASE"/>
    <property type="match status" value="1"/>
</dbReference>
<sequence>ADCLLASVEAGRIVSLPGPHDSIMAGLNCGTPSLVAWPLIRDGIDCFVAMGDEGAYEGMRELARAGLVSGAAGASGAGGLIELLAGDQAGGARERLGVTGQTRVLLISTEGATDPAAYGRIVGHL</sequence>
<feature type="non-terminal residue" evidence="2">
    <location>
        <position position="1"/>
    </location>
</feature>
<dbReference type="EMBL" id="BARS01039473">
    <property type="protein sequence ID" value="GAG19298.1"/>
    <property type="molecule type" value="Genomic_DNA"/>
</dbReference>
<organism evidence="2">
    <name type="scientific">marine sediment metagenome</name>
    <dbReference type="NCBI Taxonomy" id="412755"/>
    <lineage>
        <taxon>unclassified sequences</taxon>
        <taxon>metagenomes</taxon>
        <taxon>ecological metagenomes</taxon>
    </lineage>
</organism>
<feature type="domain" description="Tryptophan synthase beta chain-like PALP" evidence="1">
    <location>
        <begin position="2"/>
        <end position="87"/>
    </location>
</feature>
<dbReference type="InterPro" id="IPR001926">
    <property type="entry name" value="TrpB-like_PALP"/>
</dbReference>
<proteinExistence type="predicted"/>
<name>X0W3U0_9ZZZZ</name>
<accession>X0W3U0</accession>
<dbReference type="SUPFAM" id="SSF53686">
    <property type="entry name" value="Tryptophan synthase beta subunit-like PLP-dependent enzymes"/>
    <property type="match status" value="1"/>
</dbReference>
<reference evidence="2" key="1">
    <citation type="journal article" date="2014" name="Front. Microbiol.">
        <title>High frequency of phylogenetically diverse reductive dehalogenase-homologous genes in deep subseafloor sedimentary metagenomes.</title>
        <authorList>
            <person name="Kawai M."/>
            <person name="Futagami T."/>
            <person name="Toyoda A."/>
            <person name="Takaki Y."/>
            <person name="Nishi S."/>
            <person name="Hori S."/>
            <person name="Arai W."/>
            <person name="Tsubouchi T."/>
            <person name="Morono Y."/>
            <person name="Uchiyama I."/>
            <person name="Ito T."/>
            <person name="Fujiyama A."/>
            <person name="Inagaki F."/>
            <person name="Takami H."/>
        </authorList>
    </citation>
    <scope>NUCLEOTIDE SEQUENCE</scope>
    <source>
        <strain evidence="2">Expedition CK06-06</strain>
    </source>
</reference>
<evidence type="ECO:0000313" key="2">
    <source>
        <dbReference type="EMBL" id="GAG19298.1"/>
    </source>
</evidence>
<comment type="caution">
    <text evidence="2">The sequence shown here is derived from an EMBL/GenBank/DDBJ whole genome shotgun (WGS) entry which is preliminary data.</text>
</comment>
<dbReference type="PANTHER" id="PTHR42937">
    <property type="match status" value="1"/>
</dbReference>
<dbReference type="AlphaFoldDB" id="X0W3U0"/>
<dbReference type="Gene3D" id="3.40.50.1100">
    <property type="match status" value="1"/>
</dbReference>
<dbReference type="InterPro" id="IPR036052">
    <property type="entry name" value="TrpB-like_PALP_sf"/>
</dbReference>